<name>A0ACC5P381_9BACT</name>
<protein>
    <submittedName>
        <fullName evidence="1">Uncharacterized protein</fullName>
    </submittedName>
</protein>
<reference evidence="1" key="1">
    <citation type="submission" date="2020-08" db="EMBL/GenBank/DDBJ databases">
        <title>Genomic Encyclopedia of Type Strains, Phase IV (KMG-V): Genome sequencing to study the core and pangenomes of soil and plant-associated prokaryotes.</title>
        <authorList>
            <person name="Whitman W."/>
        </authorList>
    </citation>
    <scope>NUCLEOTIDE SEQUENCE</scope>
    <source>
        <strain evidence="1">M8UP15</strain>
    </source>
</reference>
<keyword evidence="2" id="KW-1185">Reference proteome</keyword>
<dbReference type="EMBL" id="JACHEA010000001">
    <property type="protein sequence ID" value="MBB5341294.1"/>
    <property type="molecule type" value="Genomic_DNA"/>
</dbReference>
<sequence length="114" mass="12698">MDISAIEGQELSSVTFVQDYLQLDFNGPVLTLYHWPEVFRTEGSYAFGEPEYRDVLCAQIGESANTTSLVTGLALEIEFENGVILRSSLRDEDYEGPEAGLFRTGDPNDPLLVF</sequence>
<evidence type="ECO:0000313" key="1">
    <source>
        <dbReference type="EMBL" id="MBB5341294.1"/>
    </source>
</evidence>
<proteinExistence type="predicted"/>
<comment type="caution">
    <text evidence="1">The sequence shown here is derived from an EMBL/GenBank/DDBJ whole genome shotgun (WGS) entry which is preliminary data.</text>
</comment>
<dbReference type="Proteomes" id="UP000569005">
    <property type="component" value="Unassembled WGS sequence"/>
</dbReference>
<gene>
    <name evidence="1" type="ORF">HDF13_003627</name>
</gene>
<evidence type="ECO:0000313" key="2">
    <source>
        <dbReference type="Proteomes" id="UP000569005"/>
    </source>
</evidence>
<accession>A0ACC5P381</accession>
<organism evidence="1 2">
    <name type="scientific">Tunturiibacter gelidiferens</name>
    <dbReference type="NCBI Taxonomy" id="3069689"/>
    <lineage>
        <taxon>Bacteria</taxon>
        <taxon>Pseudomonadati</taxon>
        <taxon>Acidobacteriota</taxon>
        <taxon>Terriglobia</taxon>
        <taxon>Terriglobales</taxon>
        <taxon>Acidobacteriaceae</taxon>
        <taxon>Tunturiibacter</taxon>
    </lineage>
</organism>